<dbReference type="Pfam" id="PF08811">
    <property type="entry name" value="DUF1800"/>
    <property type="match status" value="1"/>
</dbReference>
<dbReference type="PANTHER" id="PTHR43737">
    <property type="entry name" value="BLL7424 PROTEIN"/>
    <property type="match status" value="1"/>
</dbReference>
<dbReference type="EMBL" id="CP058627">
    <property type="protein sequence ID" value="QLG88565.1"/>
    <property type="molecule type" value="Genomic_DNA"/>
</dbReference>
<protein>
    <submittedName>
        <fullName evidence="1">DUF1800 family protein</fullName>
    </submittedName>
</protein>
<accession>A0A7H9BIU0</accession>
<reference evidence="1 2" key="1">
    <citation type="submission" date="2020-07" db="EMBL/GenBank/DDBJ databases">
        <title>Complete genome sequence of Chitinibacter sp. 2T18.</title>
        <authorList>
            <person name="Bae J.-W."/>
            <person name="Choi J.-W."/>
        </authorList>
    </citation>
    <scope>NUCLEOTIDE SEQUENCE [LARGE SCALE GENOMIC DNA]</scope>
    <source>
        <strain evidence="1 2">2T18</strain>
    </source>
</reference>
<dbReference type="PANTHER" id="PTHR43737:SF1">
    <property type="entry name" value="DUF1501 DOMAIN-CONTAINING PROTEIN"/>
    <property type="match status" value="1"/>
</dbReference>
<dbReference type="AlphaFoldDB" id="A0A7H9BIU0"/>
<proteinExistence type="predicted"/>
<dbReference type="InterPro" id="IPR014917">
    <property type="entry name" value="DUF1800"/>
</dbReference>
<sequence length="602" mass="64448">MSKLSGLDEENRLNAISGETLVALGLAAGALSACGGGGGTSGAGAGTGTSSTGTAVAPLPVLATETRVGSHAEAARFLAQAGFGGDALNRQVVISQSLEKWLIDQLAMPQGQSRWDEATALKASDPSSYAVSWEQIDNLLWKRIATYPDVLRQRMALALSEIFVVNNSGVDVPGAIKVQAMCGYMDLLEKSAFGNFRQLLEDVTLSVPMGRMLGTLGNQKEDLKTGRRPDENYAREVMQLFTIGLYELNADGSIKKDASGQPLETYSIETVSNLARVFTGWSTPLDFTSASPAAEPMRQPMSHDPKRHSLLEKKFLGVTIPAGTDGPSSLKIALDTLFNHPNVGPFIGKQLIQRFVCSNPSPAYVARVAASFANNGLGVRGDLRAVICAVLLDAEARKMPAAADGFAGKVVEPMVRVGTLFRAFKFSSPDGQWRLTRANNIGQRPLDAPSVFNFFRPGYVPPNTTLASNNQLAPELQIVSEQTVLSQANTYQSLLSDAAQFTRRSYLDANKAYHSDLKTTGLSLDLSAEVAMATQLDALIEHLNLLLAAGQLSATTKLLINNSLAKFSVSDTDPAKLQQKLLYRVQAAILMVLMAPDAQVLK</sequence>
<dbReference type="KEGG" id="chiz:HQ393_10100"/>
<name>A0A7H9BIU0_9NEIS</name>
<evidence type="ECO:0000313" key="2">
    <source>
        <dbReference type="Proteomes" id="UP000509597"/>
    </source>
</evidence>
<evidence type="ECO:0000313" key="1">
    <source>
        <dbReference type="EMBL" id="QLG88565.1"/>
    </source>
</evidence>
<organism evidence="1 2">
    <name type="scientific">Chitinibacter bivalviorum</name>
    <dbReference type="NCBI Taxonomy" id="2739434"/>
    <lineage>
        <taxon>Bacteria</taxon>
        <taxon>Pseudomonadati</taxon>
        <taxon>Pseudomonadota</taxon>
        <taxon>Betaproteobacteria</taxon>
        <taxon>Neisseriales</taxon>
        <taxon>Chitinibacteraceae</taxon>
        <taxon>Chitinibacter</taxon>
    </lineage>
</organism>
<keyword evidence="2" id="KW-1185">Reference proteome</keyword>
<gene>
    <name evidence="1" type="ORF">HQ393_10100</name>
</gene>
<dbReference type="Proteomes" id="UP000509597">
    <property type="component" value="Chromosome"/>
</dbReference>
<dbReference type="PROSITE" id="PS51257">
    <property type="entry name" value="PROKAR_LIPOPROTEIN"/>
    <property type="match status" value="1"/>
</dbReference>
<dbReference type="RefSeq" id="WP_179355078.1">
    <property type="nucleotide sequence ID" value="NZ_CP058627.1"/>
</dbReference>